<dbReference type="InterPro" id="IPR006944">
    <property type="entry name" value="Phage/GTA_portal"/>
</dbReference>
<protein>
    <recommendedName>
        <fullName evidence="3">Phage portal protein</fullName>
    </recommendedName>
</protein>
<dbReference type="EMBL" id="CP020929">
    <property type="protein sequence ID" value="AWF96854.1"/>
    <property type="molecule type" value="Genomic_DNA"/>
</dbReference>
<dbReference type="NCBIfam" id="TIGR01537">
    <property type="entry name" value="portal_HK97"/>
    <property type="match status" value="1"/>
</dbReference>
<sequence length="369" mass="39317">MNILNSIFNPGGETRSSQSIGTGNLAPFIITGNSLKPAELVSADVALKNSDLYAVTSLISSDIAGAPFKGNSPFIDLLNQPSKKVASYNHWQTYLLNVLLNGNGIMLIKRKPDGTPVELINVPTSSVVIDLDDVTGEITYKVNSFAGLQGGTYSASDIIHTRIMAYGSNPLDNLLGHSPLESLSTELQQQAVSNRLSLATIRNAINPATVLKLPEAGQMTDEAKEAVRKSFESANSGDNSGRTIILDETANLSSISINADVAKYLSQLDWGRTQIAKAFGIPDSYLNGSGDQQSSLPMISALYVNGLNKYVEPMLSELNMKLGGGINIDMQSITDYGNQQLTSNLINLVDKGIVGTSEAHAILQSKGVI</sequence>
<evidence type="ECO:0000313" key="2">
    <source>
        <dbReference type="Proteomes" id="UP000244870"/>
    </source>
</evidence>
<dbReference type="AlphaFoldDB" id="A0A2S1KV64"/>
<dbReference type="Proteomes" id="UP000244870">
    <property type="component" value="Plasmid unnamed1"/>
</dbReference>
<proteinExistence type="predicted"/>
<dbReference type="Pfam" id="PF04860">
    <property type="entry name" value="Phage_portal"/>
    <property type="match status" value="1"/>
</dbReference>
<reference evidence="1 2" key="1">
    <citation type="submission" date="2017-04" db="EMBL/GenBank/DDBJ databases">
        <title>Weissella cibaria strain m2 complete genome.</title>
        <authorList>
            <person name="Pan Q."/>
            <person name="Tan M."/>
            <person name="Yao F."/>
            <person name="Su S."/>
        </authorList>
    </citation>
    <scope>NUCLEOTIDE SEQUENCE [LARGE SCALE GENOMIC DNA]</scope>
    <source>
        <strain evidence="1 2">M2</strain>
        <plasmid evidence="2">Plasmid unnamed1</plasmid>
    </source>
</reference>
<evidence type="ECO:0008006" key="3">
    <source>
        <dbReference type="Google" id="ProtNLM"/>
    </source>
</evidence>
<name>A0A2S1KV64_9LACO</name>
<accession>A0A2S1KV64</accession>
<dbReference type="InterPro" id="IPR006427">
    <property type="entry name" value="Portal_HK97"/>
</dbReference>
<geneLocation type="plasmid" evidence="1">
    <name>unnamed1</name>
</geneLocation>
<evidence type="ECO:0000313" key="1">
    <source>
        <dbReference type="EMBL" id="AWF96854.1"/>
    </source>
</evidence>
<gene>
    <name evidence="1" type="ORF">B6254_2510</name>
</gene>
<dbReference type="RefSeq" id="WP_108731164.1">
    <property type="nucleotide sequence ID" value="NZ_CP020929.1"/>
</dbReference>
<organism evidence="1 2">
    <name type="scientific">Weissella cibaria</name>
    <dbReference type="NCBI Taxonomy" id="137591"/>
    <lineage>
        <taxon>Bacteria</taxon>
        <taxon>Bacillati</taxon>
        <taxon>Bacillota</taxon>
        <taxon>Bacilli</taxon>
        <taxon>Lactobacillales</taxon>
        <taxon>Lactobacillaceae</taxon>
        <taxon>Weissella</taxon>
    </lineage>
</organism>
<keyword evidence="1" id="KW-0614">Plasmid</keyword>